<dbReference type="InterPro" id="IPR018062">
    <property type="entry name" value="HTH_AraC-typ_CS"/>
</dbReference>
<keyword evidence="1" id="KW-0805">Transcription regulation</keyword>
<evidence type="ECO:0000256" key="1">
    <source>
        <dbReference type="ARBA" id="ARBA00023015"/>
    </source>
</evidence>
<evidence type="ECO:0000313" key="5">
    <source>
        <dbReference type="EMBL" id="TWE05096.1"/>
    </source>
</evidence>
<keyword evidence="6" id="KW-1185">Reference proteome</keyword>
<dbReference type="GO" id="GO:0003700">
    <property type="term" value="F:DNA-binding transcription factor activity"/>
    <property type="evidence" value="ECO:0007669"/>
    <property type="project" value="InterPro"/>
</dbReference>
<dbReference type="SUPFAM" id="SSF51215">
    <property type="entry name" value="Regulatory protein AraC"/>
    <property type="match status" value="1"/>
</dbReference>
<comment type="caution">
    <text evidence="5">The sequence shown here is derived from an EMBL/GenBank/DDBJ whole genome shotgun (WGS) entry which is preliminary data.</text>
</comment>
<dbReference type="SUPFAM" id="SSF46689">
    <property type="entry name" value="Homeodomain-like"/>
    <property type="match status" value="2"/>
</dbReference>
<accession>A0A561DP02</accession>
<dbReference type="PANTHER" id="PTHR43280:SF28">
    <property type="entry name" value="HTH-TYPE TRANSCRIPTIONAL ACTIVATOR RHAS"/>
    <property type="match status" value="1"/>
</dbReference>
<keyword evidence="3" id="KW-0804">Transcription</keyword>
<dbReference type="Proteomes" id="UP000319671">
    <property type="component" value="Unassembled WGS sequence"/>
</dbReference>
<dbReference type="RefSeq" id="WP_144563631.1">
    <property type="nucleotide sequence ID" value="NZ_VIVN01000003.1"/>
</dbReference>
<name>A0A561DP02_9BACI</name>
<dbReference type="Pfam" id="PF12833">
    <property type="entry name" value="HTH_18"/>
    <property type="match status" value="1"/>
</dbReference>
<evidence type="ECO:0000256" key="2">
    <source>
        <dbReference type="ARBA" id="ARBA00023125"/>
    </source>
</evidence>
<dbReference type="EMBL" id="VIVN01000003">
    <property type="protein sequence ID" value="TWE05096.1"/>
    <property type="molecule type" value="Genomic_DNA"/>
</dbReference>
<dbReference type="InterPro" id="IPR003313">
    <property type="entry name" value="AraC-bd"/>
</dbReference>
<dbReference type="PANTHER" id="PTHR43280">
    <property type="entry name" value="ARAC-FAMILY TRANSCRIPTIONAL REGULATOR"/>
    <property type="match status" value="1"/>
</dbReference>
<dbReference type="GO" id="GO:0043565">
    <property type="term" value="F:sequence-specific DNA binding"/>
    <property type="evidence" value="ECO:0007669"/>
    <property type="project" value="InterPro"/>
</dbReference>
<feature type="domain" description="HTH araC/xylS-type" evidence="4">
    <location>
        <begin position="169"/>
        <end position="267"/>
    </location>
</feature>
<dbReference type="Pfam" id="PF02311">
    <property type="entry name" value="AraC_binding"/>
    <property type="match status" value="1"/>
</dbReference>
<evidence type="ECO:0000313" key="6">
    <source>
        <dbReference type="Proteomes" id="UP000319671"/>
    </source>
</evidence>
<evidence type="ECO:0000256" key="3">
    <source>
        <dbReference type="ARBA" id="ARBA00023163"/>
    </source>
</evidence>
<dbReference type="InterPro" id="IPR018060">
    <property type="entry name" value="HTH_AraC"/>
</dbReference>
<protein>
    <submittedName>
        <fullName evidence="5">AraC-like DNA-binding protein</fullName>
    </submittedName>
</protein>
<organism evidence="5 6">
    <name type="scientific">Neobacillus bataviensis</name>
    <dbReference type="NCBI Taxonomy" id="220685"/>
    <lineage>
        <taxon>Bacteria</taxon>
        <taxon>Bacillati</taxon>
        <taxon>Bacillota</taxon>
        <taxon>Bacilli</taxon>
        <taxon>Bacillales</taxon>
        <taxon>Bacillaceae</taxon>
        <taxon>Neobacillus</taxon>
    </lineage>
</organism>
<sequence>MEKLPALLQTPHLTSVVELSQVRKQKCNALHRHESAEILFIQDGTANVNVNGQIFTVNRGDLVLINPNMEHDTLSCVDSSLKGFSLTFSGLHLSLLPEGFMIASDEKPVLNVQEQHITIQKYIEDIYEEFKNNDPGSQEIISSLLKTLIIKILRILFTTDSSQNATISEKVKKYISENYNRDVSLNELASVVFVNPYHLAHTFKDETGIAPIQYLITYRIEVAKTLLLSTNSPISEIASKVGYPNANYFNLLFKKYTGYSPGKFRKKSS</sequence>
<dbReference type="PROSITE" id="PS01124">
    <property type="entry name" value="HTH_ARAC_FAMILY_2"/>
    <property type="match status" value="1"/>
</dbReference>
<dbReference type="PROSITE" id="PS00041">
    <property type="entry name" value="HTH_ARAC_FAMILY_1"/>
    <property type="match status" value="1"/>
</dbReference>
<gene>
    <name evidence="5" type="ORF">FB550_103271</name>
</gene>
<dbReference type="SMART" id="SM00342">
    <property type="entry name" value="HTH_ARAC"/>
    <property type="match status" value="1"/>
</dbReference>
<reference evidence="5 6" key="1">
    <citation type="submission" date="2019-06" db="EMBL/GenBank/DDBJ databases">
        <title>Sorghum-associated microbial communities from plants grown in Nebraska, USA.</title>
        <authorList>
            <person name="Schachtman D."/>
        </authorList>
    </citation>
    <scope>NUCLEOTIDE SEQUENCE [LARGE SCALE GENOMIC DNA]</scope>
    <source>
        <strain evidence="5 6">2482</strain>
    </source>
</reference>
<dbReference type="PRINTS" id="PR00032">
    <property type="entry name" value="HTHARAC"/>
</dbReference>
<dbReference type="InterPro" id="IPR014710">
    <property type="entry name" value="RmlC-like_jellyroll"/>
</dbReference>
<dbReference type="AlphaFoldDB" id="A0A561DP02"/>
<evidence type="ECO:0000259" key="4">
    <source>
        <dbReference type="PROSITE" id="PS01124"/>
    </source>
</evidence>
<dbReference type="InterPro" id="IPR009057">
    <property type="entry name" value="Homeodomain-like_sf"/>
</dbReference>
<dbReference type="Gene3D" id="1.10.10.60">
    <property type="entry name" value="Homeodomain-like"/>
    <property type="match status" value="2"/>
</dbReference>
<dbReference type="Gene3D" id="2.60.120.10">
    <property type="entry name" value="Jelly Rolls"/>
    <property type="match status" value="1"/>
</dbReference>
<dbReference type="InterPro" id="IPR037923">
    <property type="entry name" value="HTH-like"/>
</dbReference>
<keyword evidence="2 5" id="KW-0238">DNA-binding</keyword>
<dbReference type="InterPro" id="IPR020449">
    <property type="entry name" value="Tscrpt_reg_AraC-type_HTH"/>
</dbReference>
<proteinExistence type="predicted"/>